<dbReference type="EMBL" id="JYNZ01000002">
    <property type="protein sequence ID" value="KXK27304.1"/>
    <property type="molecule type" value="Genomic_DNA"/>
</dbReference>
<name>A0A136M076_9BACT</name>
<evidence type="ECO:0000313" key="2">
    <source>
        <dbReference type="EMBL" id="KXK27304.1"/>
    </source>
</evidence>
<protein>
    <submittedName>
        <fullName evidence="2">Multidrug resistance protein MexB</fullName>
    </submittedName>
</protein>
<dbReference type="AlphaFoldDB" id="A0A136M076"/>
<sequence>MIGLTGLMGIVVNNTIMLLDFANQERAEGKGIIDAAADAVKIRFRPLVTTSFTTVAGLLPLALTDPFWEPLAFTIIFGLVSSTLMVIIAFPAFYAAVETVRNGRRYLQQRIAKVFVS</sequence>
<feature type="transmembrane region" description="Helical" evidence="1">
    <location>
        <begin position="75"/>
        <end position="97"/>
    </location>
</feature>
<accession>A0A136M076</accession>
<dbReference type="STRING" id="1617426.TR69_WS6001000179"/>
<dbReference type="Pfam" id="PF00873">
    <property type="entry name" value="ACR_tran"/>
    <property type="match status" value="1"/>
</dbReference>
<comment type="caution">
    <text evidence="2">The sequence shown here is derived from an EMBL/GenBank/DDBJ whole genome shotgun (WGS) entry which is preliminary data.</text>
</comment>
<keyword evidence="1" id="KW-0812">Transmembrane</keyword>
<evidence type="ECO:0000313" key="3">
    <source>
        <dbReference type="Proteomes" id="UP000070457"/>
    </source>
</evidence>
<feature type="transmembrane region" description="Helical" evidence="1">
    <location>
        <begin position="44"/>
        <end position="63"/>
    </location>
</feature>
<gene>
    <name evidence="2" type="primary">mexB</name>
    <name evidence="2" type="ORF">TR69_WS6001000179</name>
</gene>
<dbReference type="GO" id="GO:0042910">
    <property type="term" value="F:xenobiotic transmembrane transporter activity"/>
    <property type="evidence" value="ECO:0007669"/>
    <property type="project" value="TreeGrafter"/>
</dbReference>
<dbReference type="PANTHER" id="PTHR32063:SF24">
    <property type="entry name" value="CATION EFFLUX SYSTEM (ACRB_ACRD_ACRF FAMILY)"/>
    <property type="match status" value="1"/>
</dbReference>
<evidence type="ECO:0000256" key="1">
    <source>
        <dbReference type="SAM" id="Phobius"/>
    </source>
</evidence>
<dbReference type="GO" id="GO:0005886">
    <property type="term" value="C:plasma membrane"/>
    <property type="evidence" value="ECO:0007669"/>
    <property type="project" value="TreeGrafter"/>
</dbReference>
<dbReference type="Proteomes" id="UP000070457">
    <property type="component" value="Unassembled WGS sequence"/>
</dbReference>
<dbReference type="InterPro" id="IPR001036">
    <property type="entry name" value="Acrflvin-R"/>
</dbReference>
<dbReference type="SUPFAM" id="SSF82866">
    <property type="entry name" value="Multidrug efflux transporter AcrB transmembrane domain"/>
    <property type="match status" value="1"/>
</dbReference>
<organism evidence="2 3">
    <name type="scientific">candidate division WS6 bacterium OLB20</name>
    <dbReference type="NCBI Taxonomy" id="1617426"/>
    <lineage>
        <taxon>Bacteria</taxon>
        <taxon>Candidatus Dojkabacteria</taxon>
    </lineage>
</organism>
<dbReference type="Gene3D" id="1.20.1640.10">
    <property type="entry name" value="Multidrug efflux transporter AcrB transmembrane domain"/>
    <property type="match status" value="1"/>
</dbReference>
<dbReference type="PANTHER" id="PTHR32063">
    <property type="match status" value="1"/>
</dbReference>
<keyword evidence="1" id="KW-0472">Membrane</keyword>
<reference evidence="2 3" key="1">
    <citation type="submission" date="2015-02" db="EMBL/GenBank/DDBJ databases">
        <title>Improved understanding of the partial-nitritation anammox process through 23 genomes representing the majority of the microbial community.</title>
        <authorList>
            <person name="Speth D.R."/>
            <person name="In T Zandt M."/>
            <person name="Guerrero Cruz S."/>
            <person name="Jetten M.S."/>
            <person name="Dutilh B.E."/>
        </authorList>
    </citation>
    <scope>NUCLEOTIDE SEQUENCE [LARGE SCALE GENOMIC DNA]</scope>
    <source>
        <strain evidence="2">OLB20</strain>
    </source>
</reference>
<keyword evidence="1" id="KW-1133">Transmembrane helix</keyword>
<proteinExistence type="predicted"/>